<dbReference type="AlphaFoldDB" id="A0A915K6S2"/>
<dbReference type="Proteomes" id="UP000887565">
    <property type="component" value="Unplaced"/>
</dbReference>
<name>A0A915K6S2_ROMCU</name>
<proteinExistence type="predicted"/>
<protein>
    <submittedName>
        <fullName evidence="2">Uncharacterized protein</fullName>
    </submittedName>
</protein>
<accession>A0A915K6S2</accession>
<reference evidence="2" key="1">
    <citation type="submission" date="2022-11" db="UniProtKB">
        <authorList>
            <consortium name="WormBaseParasite"/>
        </authorList>
    </citation>
    <scope>IDENTIFICATION</scope>
</reference>
<keyword evidence="1" id="KW-1185">Reference proteome</keyword>
<sequence length="115" mass="13535">MFNSVPLLHNFASVSGWQRKQPKIVSSNLFKWVQSMIYCSFDSSSFLRQLTRHEELAHNEIPCPRLSLPLPTYQAEWIRLSRNFTKFYGRVMLRLCKVVALSIDITKRTEKVEEN</sequence>
<evidence type="ECO:0000313" key="1">
    <source>
        <dbReference type="Proteomes" id="UP000887565"/>
    </source>
</evidence>
<dbReference type="WBParaSite" id="nRc.2.0.1.t34441-RA">
    <property type="protein sequence ID" value="nRc.2.0.1.t34441-RA"/>
    <property type="gene ID" value="nRc.2.0.1.g34441"/>
</dbReference>
<evidence type="ECO:0000313" key="2">
    <source>
        <dbReference type="WBParaSite" id="nRc.2.0.1.t34441-RA"/>
    </source>
</evidence>
<organism evidence="1 2">
    <name type="scientific">Romanomermis culicivorax</name>
    <name type="common">Nematode worm</name>
    <dbReference type="NCBI Taxonomy" id="13658"/>
    <lineage>
        <taxon>Eukaryota</taxon>
        <taxon>Metazoa</taxon>
        <taxon>Ecdysozoa</taxon>
        <taxon>Nematoda</taxon>
        <taxon>Enoplea</taxon>
        <taxon>Dorylaimia</taxon>
        <taxon>Mermithida</taxon>
        <taxon>Mermithoidea</taxon>
        <taxon>Mermithidae</taxon>
        <taxon>Romanomermis</taxon>
    </lineage>
</organism>